<organism evidence="1">
    <name type="scientific">Clostridium butyricum</name>
    <dbReference type="NCBI Taxonomy" id="1492"/>
    <lineage>
        <taxon>Bacteria</taxon>
        <taxon>Bacillati</taxon>
        <taxon>Bacillota</taxon>
        <taxon>Clostridia</taxon>
        <taxon>Eubacteriales</taxon>
        <taxon>Clostridiaceae</taxon>
        <taxon>Clostridium</taxon>
    </lineage>
</organism>
<evidence type="ECO:0000313" key="1">
    <source>
        <dbReference type="EMBL" id="VYU67488.1"/>
    </source>
</evidence>
<protein>
    <submittedName>
        <fullName evidence="1">Uncharacterized protein</fullName>
    </submittedName>
</protein>
<sequence length="189" mass="20565">MAVIRRIQPEDNMNEEVVNMNKDTQEIIVQAEAIVTEGQAIEATTAENTEEIATIEEDNVTEIIMKAVPCSAKNSTRATSNKGGFSVVKAQTGNRATIAKQGYEHLGKPNTLQFAFSNTSVIIGANLPNNSNDFNVKDSNGKAIVYSTPLVTEISEAFELDFTNRTSMTFGDIQYTNSEGSPVIIVKIK</sequence>
<gene>
    <name evidence="1" type="ORF">CBLFYP62_03272</name>
</gene>
<dbReference type="EMBL" id="CACRTU010000036">
    <property type="protein sequence ID" value="VYU67488.1"/>
    <property type="molecule type" value="Genomic_DNA"/>
</dbReference>
<reference evidence="1" key="1">
    <citation type="submission" date="2019-11" db="EMBL/GenBank/DDBJ databases">
        <authorList>
            <person name="Feng L."/>
        </authorList>
    </citation>
    <scope>NUCLEOTIDE SEQUENCE</scope>
    <source>
        <strain evidence="1">CButyricumLFYP62</strain>
    </source>
</reference>
<dbReference type="AlphaFoldDB" id="A0A6N3GSN8"/>
<accession>A0A6N3GSN8</accession>
<name>A0A6N3GSN8_CLOBU</name>
<dbReference type="RefSeq" id="WP_033127326.1">
    <property type="nucleotide sequence ID" value="NZ_CACRTU010000036.1"/>
</dbReference>
<proteinExistence type="predicted"/>